<dbReference type="EMBL" id="RCOS01000160">
    <property type="protein sequence ID" value="RSN72291.1"/>
    <property type="molecule type" value="Genomic_DNA"/>
</dbReference>
<dbReference type="PANTHER" id="PTHR38826">
    <property type="entry name" value="RIBONUCLEASE VAPC13"/>
    <property type="match status" value="1"/>
</dbReference>
<dbReference type="InterPro" id="IPR029060">
    <property type="entry name" value="PIN-like_dom_sf"/>
</dbReference>
<dbReference type="SUPFAM" id="SSF88723">
    <property type="entry name" value="PIN domain-like"/>
    <property type="match status" value="1"/>
</dbReference>
<reference evidence="2 4" key="1">
    <citation type="submission" date="2018-10" db="EMBL/GenBank/DDBJ databases">
        <title>Co-occurring genomic capacity for anaerobic methane metabolism and dissimilatory sulfite reduction discovered in the Korarchaeota.</title>
        <authorList>
            <person name="Mckay L.J."/>
            <person name="Dlakic M."/>
            <person name="Fields M.W."/>
            <person name="Delmont T.O."/>
            <person name="Eren A.M."/>
            <person name="Jay Z.J."/>
            <person name="Klingelsmith K.B."/>
            <person name="Rusch D.B."/>
            <person name="Inskeep W.P."/>
        </authorList>
    </citation>
    <scope>NUCLEOTIDE SEQUENCE [LARGE SCALE GENOMIC DNA]</scope>
    <source>
        <strain evidence="2 4">MDKW</strain>
    </source>
</reference>
<dbReference type="Pfam" id="PF01850">
    <property type="entry name" value="PIN"/>
    <property type="match status" value="1"/>
</dbReference>
<evidence type="ECO:0000313" key="5">
    <source>
        <dbReference type="Proteomes" id="UP000316217"/>
    </source>
</evidence>
<dbReference type="PANTHER" id="PTHR38826:SF5">
    <property type="entry name" value="RIBONUCLEASE VAPC13"/>
    <property type="match status" value="1"/>
</dbReference>
<organism evidence="2 4">
    <name type="scientific">Candidatus Methanodesulfokora washburnensis</name>
    <dbReference type="NCBI Taxonomy" id="2478471"/>
    <lineage>
        <taxon>Archaea</taxon>
        <taxon>Thermoproteota</taxon>
        <taxon>Candidatus Korarchaeia</taxon>
        <taxon>Candidatus Korarchaeia incertae sedis</taxon>
        <taxon>Candidatus Methanodesulfokora</taxon>
    </lineage>
</organism>
<dbReference type="EMBL" id="RXII01000071">
    <property type="protein sequence ID" value="RZN61652.1"/>
    <property type="molecule type" value="Genomic_DNA"/>
</dbReference>
<evidence type="ECO:0000313" key="4">
    <source>
        <dbReference type="Proteomes" id="UP000277582"/>
    </source>
</evidence>
<dbReference type="Gene3D" id="3.40.50.1010">
    <property type="entry name" value="5'-nuclease"/>
    <property type="match status" value="1"/>
</dbReference>
<accession>A0A429GEU3</accession>
<evidence type="ECO:0000313" key="2">
    <source>
        <dbReference type="EMBL" id="RSN72291.1"/>
    </source>
</evidence>
<gene>
    <name evidence="2" type="ORF">D6D85_14225</name>
    <name evidence="3" type="ORF">EF810_04550</name>
</gene>
<dbReference type="InterPro" id="IPR052106">
    <property type="entry name" value="PINc/VapC_TA"/>
</dbReference>
<reference evidence="3 5" key="2">
    <citation type="journal article" date="2019" name="Nat. Microbiol.">
        <title>Wide diversity of methane and short-chain alkane metabolisms in uncultured archaea.</title>
        <authorList>
            <person name="Borrel G."/>
            <person name="Adam P.S."/>
            <person name="McKay L.J."/>
            <person name="Chen L.X."/>
            <person name="Sierra-Garcia I.N."/>
            <person name="Sieber C.M."/>
            <person name="Letourneur Q."/>
            <person name="Ghozlane A."/>
            <person name="Andersen G.L."/>
            <person name="Li W.J."/>
            <person name="Hallam S.J."/>
            <person name="Muyzer G."/>
            <person name="de Oliveira V.M."/>
            <person name="Inskeep W.P."/>
            <person name="Banfield J.F."/>
            <person name="Gribaldo S."/>
        </authorList>
    </citation>
    <scope>NUCLEOTIDE SEQUENCE [LARGE SCALE GENOMIC DNA]</scope>
    <source>
        <strain evidence="3">NM4</strain>
    </source>
</reference>
<dbReference type="CDD" id="cd09854">
    <property type="entry name" value="PIN_VapC-like"/>
    <property type="match status" value="1"/>
</dbReference>
<name>A0A429GEU3_9CREN</name>
<dbReference type="RefSeq" id="WP_125672610.1">
    <property type="nucleotide sequence ID" value="NZ_RCOS01000160.1"/>
</dbReference>
<protein>
    <submittedName>
        <fullName evidence="2">PIN domain-containing protein</fullName>
    </submittedName>
</protein>
<proteinExistence type="predicted"/>
<comment type="caution">
    <text evidence="2">The sequence shown here is derived from an EMBL/GenBank/DDBJ whole genome shotgun (WGS) entry which is preliminary data.</text>
</comment>
<evidence type="ECO:0000259" key="1">
    <source>
        <dbReference type="Pfam" id="PF01850"/>
    </source>
</evidence>
<dbReference type="AlphaFoldDB" id="A0A429GEU3"/>
<sequence length="140" mass="16136">MYLVDTNIFLEIMLSRRRRDECKRFLEMLRDGAISGTVSDFSIHSIMVLLDSLKRHEKLKAFLMSLTGYRGLVVHQTSIAEEVRAVELTEEKKLDIDDAIQYAVALSIGAEAIVSFDRDFNNLEIPRVEPVDIISRRKDY</sequence>
<dbReference type="Proteomes" id="UP000316217">
    <property type="component" value="Unassembled WGS sequence"/>
</dbReference>
<dbReference type="InterPro" id="IPR002716">
    <property type="entry name" value="PIN_dom"/>
</dbReference>
<evidence type="ECO:0000313" key="3">
    <source>
        <dbReference type="EMBL" id="RZN61652.1"/>
    </source>
</evidence>
<dbReference type="OrthoDB" id="147402at2157"/>
<feature type="domain" description="PIN" evidence="1">
    <location>
        <begin position="2"/>
        <end position="123"/>
    </location>
</feature>
<dbReference type="Proteomes" id="UP000277582">
    <property type="component" value="Unassembled WGS sequence"/>
</dbReference>
<keyword evidence="4" id="KW-1185">Reference proteome</keyword>